<proteinExistence type="inferred from homology"/>
<evidence type="ECO:0000313" key="3">
    <source>
        <dbReference type="RefSeq" id="XP_026274696.1"/>
    </source>
</evidence>
<keyword evidence="3" id="KW-0966">Cell projection</keyword>
<evidence type="ECO:0000313" key="2">
    <source>
        <dbReference type="Proteomes" id="UP000504606"/>
    </source>
</evidence>
<dbReference type="AlphaFoldDB" id="A0A6J1S7K3"/>
<dbReference type="PANTHER" id="PTHR13238">
    <property type="entry name" value="PROTEIN C21ORF59"/>
    <property type="match status" value="1"/>
</dbReference>
<evidence type="ECO:0000256" key="1">
    <source>
        <dbReference type="ARBA" id="ARBA00009619"/>
    </source>
</evidence>
<keyword evidence="3" id="KW-0969">Cilium</keyword>
<keyword evidence="2" id="KW-1185">Reference proteome</keyword>
<protein>
    <submittedName>
        <fullName evidence="3">Cilia- and flagella-associated protein 298-A isoform X3</fullName>
    </submittedName>
</protein>
<name>A0A6J1S7K3_FRAOC</name>
<reference evidence="3" key="1">
    <citation type="submission" date="2025-08" db="UniProtKB">
        <authorList>
            <consortium name="RefSeq"/>
        </authorList>
    </citation>
    <scope>IDENTIFICATION</scope>
    <source>
        <tissue evidence="3">Whole organism</tissue>
    </source>
</reference>
<dbReference type="RefSeq" id="XP_026274696.1">
    <property type="nucleotide sequence ID" value="XM_026418911.2"/>
</dbReference>
<comment type="similarity">
    <text evidence="1">Belongs to the CFAP298 family.</text>
</comment>
<gene>
    <name evidence="3" type="primary">LOC113203950</name>
</gene>
<dbReference type="PANTHER" id="PTHR13238:SF0">
    <property type="entry name" value="CILIA- AND FLAGELLA-ASSOCIATED PROTEIN 298"/>
    <property type="match status" value="1"/>
</dbReference>
<dbReference type="Proteomes" id="UP000504606">
    <property type="component" value="Unplaced"/>
</dbReference>
<dbReference type="GeneID" id="113203950"/>
<keyword evidence="3" id="KW-0282">Flagellum</keyword>
<dbReference type="InterPro" id="IPR021298">
    <property type="entry name" value="CFAP298"/>
</dbReference>
<accession>A0A6J1S7K3</accession>
<sequence>MVQLHVKKGDESQFLYEVSTDSLIESALNEITVIYNGRLKVSRICMEMEELATHGPMLPPNIIGLTDEQVTELKLVDEWADKCVPSGGWTFNKDDIGRRNGRQPNEKMQLILRKTVEEAKAIVSKKQAQAGVPVTRKMVKEAIDLLRGAVTIVYPMGLPPHDAIQEEFENTEDLSGTQASLEVIEPSMASLWFSGKEMNRTKKICDYLGRNDKTRAVVKLQKIGQGAPSREPVMTEAQQKEWMLHAYRKQEELKKLEQDNDDQYHNSSWADSRSLKRSFQGLGNVSWK</sequence>
<dbReference type="GO" id="GO:0003352">
    <property type="term" value="P:regulation of cilium movement"/>
    <property type="evidence" value="ECO:0007669"/>
    <property type="project" value="InterPro"/>
</dbReference>
<dbReference type="Pfam" id="PF11069">
    <property type="entry name" value="CFAP298"/>
    <property type="match status" value="1"/>
</dbReference>
<organism evidence="2 3">
    <name type="scientific">Frankliniella occidentalis</name>
    <name type="common">Western flower thrips</name>
    <name type="synonym">Euthrips occidentalis</name>
    <dbReference type="NCBI Taxonomy" id="133901"/>
    <lineage>
        <taxon>Eukaryota</taxon>
        <taxon>Metazoa</taxon>
        <taxon>Ecdysozoa</taxon>
        <taxon>Arthropoda</taxon>
        <taxon>Hexapoda</taxon>
        <taxon>Insecta</taxon>
        <taxon>Pterygota</taxon>
        <taxon>Neoptera</taxon>
        <taxon>Paraneoptera</taxon>
        <taxon>Thysanoptera</taxon>
        <taxon>Terebrantia</taxon>
        <taxon>Thripoidea</taxon>
        <taxon>Thripidae</taxon>
        <taxon>Frankliniella</taxon>
    </lineage>
</organism>